<dbReference type="GO" id="GO:0006402">
    <property type="term" value="P:mRNA catabolic process"/>
    <property type="evidence" value="ECO:0007669"/>
    <property type="project" value="TreeGrafter"/>
</dbReference>
<dbReference type="PANTHER" id="PTHR23355">
    <property type="entry name" value="RIBONUCLEASE"/>
    <property type="match status" value="1"/>
</dbReference>
<evidence type="ECO:0000256" key="1">
    <source>
        <dbReference type="ARBA" id="ARBA00004496"/>
    </source>
</evidence>
<dbReference type="InterPro" id="IPR050180">
    <property type="entry name" value="RNR_Ribonuclease"/>
</dbReference>
<organism evidence="12">
    <name type="scientific">Timema cristinae</name>
    <name type="common">Walking stick</name>
    <dbReference type="NCBI Taxonomy" id="61476"/>
    <lineage>
        <taxon>Eukaryota</taxon>
        <taxon>Metazoa</taxon>
        <taxon>Ecdysozoa</taxon>
        <taxon>Arthropoda</taxon>
        <taxon>Hexapoda</taxon>
        <taxon>Insecta</taxon>
        <taxon>Pterygota</taxon>
        <taxon>Neoptera</taxon>
        <taxon>Polyneoptera</taxon>
        <taxon>Phasmatodea</taxon>
        <taxon>Timematodea</taxon>
        <taxon>Timematoidea</taxon>
        <taxon>Timematidae</taxon>
        <taxon>Timema</taxon>
    </lineage>
</organism>
<keyword evidence="9" id="KW-0694">RNA-binding</keyword>
<dbReference type="GO" id="GO:0008266">
    <property type="term" value="F:poly(U) RNA binding"/>
    <property type="evidence" value="ECO:0007669"/>
    <property type="project" value="UniProtKB-ARBA"/>
</dbReference>
<name>A0A7R9GR17_TIMCR</name>
<dbReference type="Pfam" id="PF00773">
    <property type="entry name" value="RNB"/>
    <property type="match status" value="1"/>
</dbReference>
<evidence type="ECO:0000256" key="7">
    <source>
        <dbReference type="ARBA" id="ARBA00022839"/>
    </source>
</evidence>
<dbReference type="Gene3D" id="2.40.50.700">
    <property type="match status" value="1"/>
</dbReference>
<evidence type="ECO:0000313" key="12">
    <source>
        <dbReference type="EMBL" id="CAD7394610.1"/>
    </source>
</evidence>
<dbReference type="Pfam" id="PF17216">
    <property type="entry name" value="Rrp44_CSD1"/>
    <property type="match status" value="1"/>
</dbReference>
<evidence type="ECO:0000256" key="5">
    <source>
        <dbReference type="ARBA" id="ARBA00022723"/>
    </source>
</evidence>
<dbReference type="GO" id="GO:0000932">
    <property type="term" value="C:P-body"/>
    <property type="evidence" value="ECO:0007669"/>
    <property type="project" value="TreeGrafter"/>
</dbReference>
<reference evidence="12" key="1">
    <citation type="submission" date="2020-11" db="EMBL/GenBank/DDBJ databases">
        <authorList>
            <person name="Tran Van P."/>
        </authorList>
    </citation>
    <scope>NUCLEOTIDE SEQUENCE</scope>
</reference>
<dbReference type="EMBL" id="OC317022">
    <property type="protein sequence ID" value="CAD7394610.1"/>
    <property type="molecule type" value="Genomic_DNA"/>
</dbReference>
<keyword evidence="5" id="KW-0479">Metal-binding</keyword>
<feature type="domain" description="RNB" evidence="11">
    <location>
        <begin position="612"/>
        <end position="960"/>
    </location>
</feature>
<evidence type="ECO:0000256" key="8">
    <source>
        <dbReference type="ARBA" id="ARBA00022842"/>
    </source>
</evidence>
<evidence type="ECO:0000256" key="3">
    <source>
        <dbReference type="ARBA" id="ARBA00022490"/>
    </source>
</evidence>
<dbReference type="Gene3D" id="2.40.50.140">
    <property type="entry name" value="Nucleic acid-binding proteins"/>
    <property type="match status" value="1"/>
</dbReference>
<dbReference type="Pfam" id="PF17877">
    <property type="entry name" value="Dis3l2_C_term"/>
    <property type="match status" value="1"/>
</dbReference>
<protein>
    <recommendedName>
        <fullName evidence="11">RNB domain-containing protein</fullName>
    </recommendedName>
</protein>
<keyword evidence="8" id="KW-0460">Magnesium</keyword>
<dbReference type="Gene3D" id="2.40.50.690">
    <property type="match status" value="1"/>
</dbReference>
<dbReference type="InterPro" id="IPR012340">
    <property type="entry name" value="NA-bd_OB-fold"/>
</dbReference>
<dbReference type="Pfam" id="PF17849">
    <property type="entry name" value="OB_Dis3"/>
    <property type="match status" value="1"/>
</dbReference>
<dbReference type="AlphaFoldDB" id="A0A7R9GR17"/>
<dbReference type="InterPro" id="IPR033771">
    <property type="entry name" value="Rrp44_CSD1"/>
</dbReference>
<comment type="subcellular location">
    <subcellularLocation>
        <location evidence="1">Cytoplasm</location>
    </subcellularLocation>
</comment>
<evidence type="ECO:0000256" key="10">
    <source>
        <dbReference type="SAM" id="MobiDB-lite"/>
    </source>
</evidence>
<keyword evidence="3" id="KW-0963">Cytoplasm</keyword>
<dbReference type="FunFam" id="2.40.50.700:FF:000003">
    <property type="entry name" value="DIS3-like exonuclease 2"/>
    <property type="match status" value="1"/>
</dbReference>
<dbReference type="SMART" id="SM00955">
    <property type="entry name" value="RNB"/>
    <property type="match status" value="1"/>
</dbReference>
<evidence type="ECO:0000259" key="11">
    <source>
        <dbReference type="SMART" id="SM00955"/>
    </source>
</evidence>
<feature type="compositionally biased region" description="Low complexity" evidence="10">
    <location>
        <begin position="111"/>
        <end position="121"/>
    </location>
</feature>
<dbReference type="SUPFAM" id="SSF50249">
    <property type="entry name" value="Nucleic acid-binding proteins"/>
    <property type="match status" value="2"/>
</dbReference>
<keyword evidence="4" id="KW-0540">Nuclease</keyword>
<evidence type="ECO:0000256" key="4">
    <source>
        <dbReference type="ARBA" id="ARBA00022722"/>
    </source>
</evidence>
<keyword evidence="7" id="KW-0269">Exonuclease</keyword>
<dbReference type="InterPro" id="IPR041093">
    <property type="entry name" value="Dis3l2-like_C"/>
</dbReference>
<dbReference type="GO" id="GO:0000175">
    <property type="term" value="F:3'-5'-RNA exonuclease activity"/>
    <property type="evidence" value="ECO:0007669"/>
    <property type="project" value="UniProtKB-ARBA"/>
</dbReference>
<dbReference type="GO" id="GO:0046872">
    <property type="term" value="F:metal ion binding"/>
    <property type="evidence" value="ECO:0007669"/>
    <property type="project" value="UniProtKB-KW"/>
</dbReference>
<feature type="region of interest" description="Disordered" evidence="10">
    <location>
        <begin position="107"/>
        <end position="131"/>
    </location>
</feature>
<dbReference type="GO" id="GO:0010587">
    <property type="term" value="P:miRNA catabolic process"/>
    <property type="evidence" value="ECO:0007669"/>
    <property type="project" value="TreeGrafter"/>
</dbReference>
<evidence type="ECO:0000256" key="6">
    <source>
        <dbReference type="ARBA" id="ARBA00022801"/>
    </source>
</evidence>
<comment type="similarity">
    <text evidence="2">Belongs to the RNR ribonuclease family.</text>
</comment>
<evidence type="ECO:0000256" key="2">
    <source>
        <dbReference type="ARBA" id="ARBA00005785"/>
    </source>
</evidence>
<sequence>MAESEELTLQIDNSSVPVTADLAGLAQRAEELTIGPTKSCPLKQEIGRSTPRQDISFDSSDENQVVTAGVKRRRKRGRRKSKNILAQNCDGPLGVVSHSEVIVGDPIDLGTGTTNETTCSTQSAPRKKQSSHCSSQVLLNAQDLSSLSRVELSEDILNLAITKPPEDPGYVIKKTAPEKRKSSRRKSTNVTDTNKTEILPCTSHKDNEEELVVNEVLNSLSSITTSKDVAGSIIDVVKCVYSVKSEQKTSKNKIGIINGSASTSYNDGETKIVSDAPLPESGQIVHGISDNLVVGSLTKKHKSRSKKKTKTNIELVDSVVIEEGVKVERVKKLKKKRKDQLPPSQSLGCAQHSGQVGQLADASLPCTCIVSQTSTPRRSKANNRHNQTPRTPKEDTTFDEYLVLPEVYAGIENKTLVKGVLRINQKNYKEAYINAPDKGTDILIEGLHDRNRALEGDEVVVRIKPAIEWKAQVSNSQRTAIVVFILLEVHPRVAIGNLKLMSDRNPNFALFSPRDSRIPRIRIPMGNCPKNFIEEAARYENVLFLAKITFWGDVRFALGELMKCVGTAGDCAAETKALLLENDLDVEPFSDNLHQFYPKTPYHISEEEIRKRTDLRKECIFTIDPLTARDLDDAVSCKELNNGNLEIGVHISDVTFFLEEGTPLDEVVSKRATSIYLVDNVYHMLPRVCMFCSLLPGVDKLAFSVIFEMTREGEVVSRTFARSVINSCVQLAYEHAQVMIEYPKKEWSVSELPEIKGGFQPSQLSEVVNQLHHIALKLRSKRFENGALRIDQTKLIFHLDPSNGGPVAFKTYINKESHRMIEEFMLLANVTVATWLKERFPDIAFLRCHPFPLPHMMKEMKETLEHIGIHLDVSSAGSLQASLGRYSGDDPYSQARMIVLNTLCARPMARAKYFCASFASEALDFWHYALSVPLYTHYTSPIRRYADVMVHRLLAASLGYSDKPQWHNDFVQKIASNCNKQKFAAKRAGEQSIELYLAIYVGLHGPMVEEAVVVDVKDHSFDIIVCSMGCTQRIYTNKIEAKPTFKAQGKISSLVLQWPSTETEPNSVKQIIQIFSIVTVSLRRSESSLKIETQLLRPRE</sequence>
<accession>A0A7R9GR17</accession>
<keyword evidence="6" id="KW-0378">Hydrolase</keyword>
<feature type="region of interest" description="Disordered" evidence="10">
    <location>
        <begin position="374"/>
        <end position="394"/>
    </location>
</feature>
<evidence type="ECO:0000256" key="9">
    <source>
        <dbReference type="ARBA" id="ARBA00022884"/>
    </source>
</evidence>
<proteinExistence type="inferred from homology"/>
<dbReference type="InterPro" id="IPR001900">
    <property type="entry name" value="RNase_II/R"/>
</dbReference>
<dbReference type="InterPro" id="IPR041505">
    <property type="entry name" value="Dis3_CSD2"/>
</dbReference>
<dbReference type="PANTHER" id="PTHR23355:SF9">
    <property type="entry name" value="DIS3-LIKE EXONUCLEASE 2"/>
    <property type="match status" value="1"/>
</dbReference>
<feature type="region of interest" description="Disordered" evidence="10">
    <location>
        <begin position="167"/>
        <end position="190"/>
    </location>
</feature>
<gene>
    <name evidence="12" type="ORF">TCEB3V08_LOCUS2530</name>
</gene>